<gene>
    <name evidence="2" type="ORF">ORI27_32360</name>
</gene>
<keyword evidence="3" id="KW-1185">Reference proteome</keyword>
<evidence type="ECO:0000313" key="3">
    <source>
        <dbReference type="Proteomes" id="UP001300745"/>
    </source>
</evidence>
<feature type="transmembrane region" description="Helical" evidence="1">
    <location>
        <begin position="6"/>
        <end position="26"/>
    </location>
</feature>
<proteinExistence type="predicted"/>
<reference evidence="2 3" key="1">
    <citation type="submission" date="2022-11" db="EMBL/GenBank/DDBJ databases">
        <title>Mycobacterium sp. nov.</title>
        <authorList>
            <person name="Papic B."/>
            <person name="Spicic S."/>
            <person name="Duvnjak S."/>
        </authorList>
    </citation>
    <scope>NUCLEOTIDE SEQUENCE [LARGE SCALE GENOMIC DNA]</scope>
    <source>
        <strain evidence="2 3">CVI_P4</strain>
    </source>
</reference>
<evidence type="ECO:0000313" key="2">
    <source>
        <dbReference type="EMBL" id="MCX2941381.1"/>
    </source>
</evidence>
<dbReference type="Proteomes" id="UP001300745">
    <property type="component" value="Unassembled WGS sequence"/>
</dbReference>
<accession>A0ABT3SPD1</accession>
<name>A0ABT3SPD1_9MYCO</name>
<evidence type="ECO:0000256" key="1">
    <source>
        <dbReference type="SAM" id="Phobius"/>
    </source>
</evidence>
<keyword evidence="1" id="KW-0472">Membrane</keyword>
<dbReference type="EMBL" id="JAPJDO010000076">
    <property type="protein sequence ID" value="MCX2941381.1"/>
    <property type="molecule type" value="Genomic_DNA"/>
</dbReference>
<dbReference type="RefSeq" id="WP_266001329.1">
    <property type="nucleotide sequence ID" value="NZ_JAPJDN010000076.1"/>
</dbReference>
<keyword evidence="1" id="KW-1133">Transmembrane helix</keyword>
<keyword evidence="1" id="KW-0812">Transmembrane</keyword>
<feature type="transmembrane region" description="Helical" evidence="1">
    <location>
        <begin position="38"/>
        <end position="56"/>
    </location>
</feature>
<feature type="transmembrane region" description="Helical" evidence="1">
    <location>
        <begin position="62"/>
        <end position="80"/>
    </location>
</feature>
<protein>
    <submittedName>
        <fullName evidence="2">Uncharacterized protein</fullName>
    </submittedName>
</protein>
<sequence length="108" mass="12123">MQEIFGYSALVALAAAAIFSNFPLWKSATLSPDSIERRVWWTCCAAATVLMFLSQLPDWKSGLFVSIMAALTLVIIAGFWTNFLKINGRVYAAFHRNRRPDRPPALDE</sequence>
<comment type="caution">
    <text evidence="2">The sequence shown here is derived from an EMBL/GenBank/DDBJ whole genome shotgun (WGS) entry which is preliminary data.</text>
</comment>
<organism evidence="2 3">
    <name type="scientific">Mycobacterium pinniadriaticum</name>
    <dbReference type="NCBI Taxonomy" id="2994102"/>
    <lineage>
        <taxon>Bacteria</taxon>
        <taxon>Bacillati</taxon>
        <taxon>Actinomycetota</taxon>
        <taxon>Actinomycetes</taxon>
        <taxon>Mycobacteriales</taxon>
        <taxon>Mycobacteriaceae</taxon>
        <taxon>Mycobacterium</taxon>
    </lineage>
</organism>